<dbReference type="PANTHER" id="PTHR32071:SF57">
    <property type="entry name" value="C4-DICARBOXYLATE TRANSPORT TRANSCRIPTIONAL REGULATORY PROTEIN DCTD"/>
    <property type="match status" value="1"/>
</dbReference>
<dbReference type="CDD" id="cd00009">
    <property type="entry name" value="AAA"/>
    <property type="match status" value="1"/>
</dbReference>
<dbReference type="PROSITE" id="PS50045">
    <property type="entry name" value="SIGMA54_INTERACT_4"/>
    <property type="match status" value="1"/>
</dbReference>
<feature type="domain" description="Sigma-54 factor interaction" evidence="6">
    <location>
        <begin position="325"/>
        <end position="553"/>
    </location>
</feature>
<dbReference type="SUPFAM" id="SSF55785">
    <property type="entry name" value="PYP-like sensor domain (PAS domain)"/>
    <property type="match status" value="1"/>
</dbReference>
<dbReference type="SUPFAM" id="SSF52540">
    <property type="entry name" value="P-loop containing nucleoside triphosphate hydrolases"/>
    <property type="match status" value="1"/>
</dbReference>
<dbReference type="Pfam" id="PF00158">
    <property type="entry name" value="Sigma54_activat"/>
    <property type="match status" value="1"/>
</dbReference>
<keyword evidence="1" id="KW-0547">Nucleotide-binding</keyword>
<dbReference type="InterPro" id="IPR027417">
    <property type="entry name" value="P-loop_NTPase"/>
</dbReference>
<keyword evidence="9" id="KW-1185">Reference proteome</keyword>
<dbReference type="Pfam" id="PF25601">
    <property type="entry name" value="AAA_lid_14"/>
    <property type="match status" value="1"/>
</dbReference>
<reference evidence="8 9" key="1">
    <citation type="submission" date="2019-07" db="EMBL/GenBank/DDBJ databases">
        <title>Genomic Encyclopedia of Type Strains, Phase I: the one thousand microbial genomes (KMG-I) project.</title>
        <authorList>
            <person name="Kyrpides N."/>
        </authorList>
    </citation>
    <scope>NUCLEOTIDE SEQUENCE [LARGE SCALE GENOMIC DNA]</scope>
    <source>
        <strain evidence="8 9">DSM 13558</strain>
    </source>
</reference>
<dbReference type="InterPro" id="IPR058031">
    <property type="entry name" value="AAA_lid_NorR"/>
</dbReference>
<dbReference type="GO" id="GO:0000156">
    <property type="term" value="F:phosphorelay response regulator activity"/>
    <property type="evidence" value="ECO:0007669"/>
    <property type="project" value="InterPro"/>
</dbReference>
<dbReference type="InterPro" id="IPR025943">
    <property type="entry name" value="Sigma_54_int_dom_ATP-bd_2"/>
</dbReference>
<dbReference type="GO" id="GO:0005524">
    <property type="term" value="F:ATP binding"/>
    <property type="evidence" value="ECO:0007669"/>
    <property type="project" value="UniProtKB-KW"/>
</dbReference>
<dbReference type="CDD" id="cd00130">
    <property type="entry name" value="PAS"/>
    <property type="match status" value="1"/>
</dbReference>
<dbReference type="GO" id="GO:0003677">
    <property type="term" value="F:DNA binding"/>
    <property type="evidence" value="ECO:0007669"/>
    <property type="project" value="UniProtKB-KW"/>
</dbReference>
<accession>A0A562JBU3</accession>
<evidence type="ECO:0000313" key="9">
    <source>
        <dbReference type="Proteomes" id="UP000315343"/>
    </source>
</evidence>
<dbReference type="PANTHER" id="PTHR32071">
    <property type="entry name" value="TRANSCRIPTIONAL REGULATORY PROTEIN"/>
    <property type="match status" value="1"/>
</dbReference>
<protein>
    <submittedName>
        <fullName evidence="8">Propionate catabolism operon transcriptional regulator</fullName>
    </submittedName>
</protein>
<dbReference type="SUPFAM" id="SSF159800">
    <property type="entry name" value="PrpR receptor domain-like"/>
    <property type="match status" value="1"/>
</dbReference>
<proteinExistence type="predicted"/>
<dbReference type="PROSITE" id="PS00676">
    <property type="entry name" value="SIGMA54_INTERACT_2"/>
    <property type="match status" value="1"/>
</dbReference>
<dbReference type="Proteomes" id="UP000315343">
    <property type="component" value="Unassembled WGS sequence"/>
</dbReference>
<dbReference type="InterPro" id="IPR035965">
    <property type="entry name" value="PAS-like_dom_sf"/>
</dbReference>
<dbReference type="Pfam" id="PF00989">
    <property type="entry name" value="PAS"/>
    <property type="match status" value="1"/>
</dbReference>
<name>A0A562JBU3_9FIRM</name>
<feature type="domain" description="PAS" evidence="7">
    <location>
        <begin position="195"/>
        <end position="270"/>
    </location>
</feature>
<dbReference type="RefSeq" id="WP_145082748.1">
    <property type="nucleotide sequence ID" value="NZ_DAMBUX010000011.1"/>
</dbReference>
<evidence type="ECO:0000256" key="2">
    <source>
        <dbReference type="ARBA" id="ARBA00022840"/>
    </source>
</evidence>
<dbReference type="Pfam" id="PF06506">
    <property type="entry name" value="PrpR_N"/>
    <property type="match status" value="1"/>
</dbReference>
<comment type="caution">
    <text evidence="8">The sequence shown here is derived from an EMBL/GenBank/DDBJ whole genome shotgun (WGS) entry which is preliminary data.</text>
</comment>
<dbReference type="Gene3D" id="3.40.50.10660">
    <property type="entry name" value="PrpR receptor domain-like"/>
    <property type="match status" value="1"/>
</dbReference>
<dbReference type="Gene3D" id="3.40.50.300">
    <property type="entry name" value="P-loop containing nucleotide triphosphate hydrolases"/>
    <property type="match status" value="1"/>
</dbReference>
<keyword evidence="5" id="KW-0804">Transcription</keyword>
<dbReference type="Gene3D" id="1.10.10.60">
    <property type="entry name" value="Homeodomain-like"/>
    <property type="match status" value="1"/>
</dbReference>
<evidence type="ECO:0000259" key="6">
    <source>
        <dbReference type="PROSITE" id="PS50045"/>
    </source>
</evidence>
<evidence type="ECO:0000313" key="8">
    <source>
        <dbReference type="EMBL" id="TWH80691.1"/>
    </source>
</evidence>
<keyword evidence="4" id="KW-0238">DNA-binding</keyword>
<evidence type="ECO:0000256" key="3">
    <source>
        <dbReference type="ARBA" id="ARBA00023015"/>
    </source>
</evidence>
<dbReference type="PROSITE" id="PS00688">
    <property type="entry name" value="SIGMA54_INTERACT_3"/>
    <property type="match status" value="1"/>
</dbReference>
<gene>
    <name evidence="8" type="ORF">LY60_01953</name>
</gene>
<evidence type="ECO:0000256" key="1">
    <source>
        <dbReference type="ARBA" id="ARBA00022741"/>
    </source>
</evidence>
<organism evidence="8 9">
    <name type="scientific">Sedimentibacter saalensis</name>
    <dbReference type="NCBI Taxonomy" id="130788"/>
    <lineage>
        <taxon>Bacteria</taxon>
        <taxon>Bacillati</taxon>
        <taxon>Bacillota</taxon>
        <taxon>Tissierellia</taxon>
        <taxon>Sedimentibacter</taxon>
    </lineage>
</organism>
<dbReference type="SMART" id="SM00091">
    <property type="entry name" value="PAS"/>
    <property type="match status" value="1"/>
</dbReference>
<evidence type="ECO:0000256" key="5">
    <source>
        <dbReference type="ARBA" id="ARBA00023163"/>
    </source>
</evidence>
<dbReference type="InterPro" id="IPR003593">
    <property type="entry name" value="AAA+_ATPase"/>
</dbReference>
<keyword evidence="2" id="KW-0067">ATP-binding</keyword>
<dbReference type="Gene3D" id="3.40.50.2300">
    <property type="match status" value="1"/>
</dbReference>
<dbReference type="Gene3D" id="1.10.8.60">
    <property type="match status" value="1"/>
</dbReference>
<dbReference type="InterPro" id="IPR000014">
    <property type="entry name" value="PAS"/>
</dbReference>
<dbReference type="FunFam" id="3.40.50.300:FF:000006">
    <property type="entry name" value="DNA-binding transcriptional regulator NtrC"/>
    <property type="match status" value="1"/>
</dbReference>
<dbReference type="NCBIfam" id="TIGR00229">
    <property type="entry name" value="sensory_box"/>
    <property type="match status" value="1"/>
</dbReference>
<dbReference type="Gene3D" id="3.30.450.20">
    <property type="entry name" value="PAS domain"/>
    <property type="match status" value="1"/>
</dbReference>
<keyword evidence="3" id="KW-0805">Transcription regulation</keyword>
<dbReference type="InterPro" id="IPR010524">
    <property type="entry name" value="Sig_transdc_resp-reg_PrpR_N"/>
</dbReference>
<sequence>MGRKIGIIANNTELKKIIEKLYADNIKSGEIIIETLDEDKISEQGMLLEKKGVKAIIARSGGYFHTVGKVSVPVIQLKISTLDILYAIMTAKKYKKEVVLVLSHMETFDLNEWSELLNCSVTIEKFDHQDKIEGIISSYVFAGRDVVIVGGGIPCKAAQNYNLNFVHISASDDSIHDAVARAREIVDSLYEQKYKNEVLNTTLDGVHDAVLAVDREGKIILYNQRAHELLKKDQYNVLGKSLTDVFPELSAIEDVLKTRTNRYNQIMQLKKVVVTANISMLEIENQAVGVICSFQDITKLQNLEKKIRYEMNKKGLVAKFKFNDIIAADSIMKDTMARAVKIGMSDSTAIIYGESGTGKEMMAQSIHNISDRKDEPFVAINCAALTESLLESELFGYEEGSFTGARKGGKPGLFELAHGGTIFLDEINSVSLNLQSKLLRVLEEKEVMRIGSDYVIPLDVRILTAANESLKDKIKDGSFRRDLFYRLNILELHIPPLRQRKKDILPLFKHYLHEFAEDGQVPEISSEFEEKLVLYSWPGNVRELKNIAKRCVIFGEFNLDDRAADCKDNEVFEAENTGEEIEFTEENAEIVKKSNIILDLKEIDRYVENKVIKMLEEQGMSKNDIAKMLGISRSSLWNKINSGKDVQKIKQ</sequence>
<dbReference type="EMBL" id="VLKH01000004">
    <property type="protein sequence ID" value="TWH80691.1"/>
    <property type="molecule type" value="Genomic_DNA"/>
</dbReference>
<dbReference type="AlphaFoldDB" id="A0A562JBU3"/>
<evidence type="ECO:0000259" key="7">
    <source>
        <dbReference type="PROSITE" id="PS50112"/>
    </source>
</evidence>
<dbReference type="OrthoDB" id="1711194at2"/>
<dbReference type="InterPro" id="IPR002078">
    <property type="entry name" value="Sigma_54_int"/>
</dbReference>
<evidence type="ECO:0000256" key="4">
    <source>
        <dbReference type="ARBA" id="ARBA00023125"/>
    </source>
</evidence>
<dbReference type="GO" id="GO:0006355">
    <property type="term" value="P:regulation of DNA-templated transcription"/>
    <property type="evidence" value="ECO:0007669"/>
    <property type="project" value="InterPro"/>
</dbReference>
<dbReference type="SMART" id="SM00382">
    <property type="entry name" value="AAA"/>
    <property type="match status" value="1"/>
</dbReference>
<dbReference type="InterPro" id="IPR025944">
    <property type="entry name" value="Sigma_54_int_dom_CS"/>
</dbReference>
<dbReference type="PROSITE" id="PS50112">
    <property type="entry name" value="PAS"/>
    <property type="match status" value="1"/>
</dbReference>
<dbReference type="InterPro" id="IPR013767">
    <property type="entry name" value="PAS_fold"/>
</dbReference>